<reference evidence="4 5" key="1">
    <citation type="submission" date="2020-11" db="EMBL/GenBank/DDBJ databases">
        <title>The genome sequence of Erythrobacter sp. 6D36.</title>
        <authorList>
            <person name="Liu Y."/>
        </authorList>
    </citation>
    <scope>NUCLEOTIDE SEQUENCE [LARGE SCALE GENOMIC DNA]</scope>
    <source>
        <strain evidence="4 5">6D36</strain>
    </source>
</reference>
<sequence>MSSFDRFGAGSTPFRYPGGKASLTELLAEKIRNSDATITSYAEPYAGGAGAAIELLNSAIVDAIFLNDFDRRIYAAWWAMLNHTDLFIERIRATAVDIDTWRQHRDVVESEVGETDLFELGFSTYYLNRTNHSGVILGAGPIGGISQLGKWKIDARWYPETMAKRIKWLGQNAHRIILSNRDGLRFLREFEKEAANSCFFFIDPPYVRAGKKLYLNGMNDLKHRDLAKFLQDDNHVRNWLVTYDDCSLIRENFEASNVGSVPVKYSMRRRRTEQEICVTPY</sequence>
<dbReference type="InterPro" id="IPR029063">
    <property type="entry name" value="SAM-dependent_MTases_sf"/>
</dbReference>
<organism evidence="4 5">
    <name type="scientific">Qipengyuania soli</name>
    <dbReference type="NCBI Taxonomy" id="2782568"/>
    <lineage>
        <taxon>Bacteria</taxon>
        <taxon>Pseudomonadati</taxon>
        <taxon>Pseudomonadota</taxon>
        <taxon>Alphaproteobacteria</taxon>
        <taxon>Sphingomonadales</taxon>
        <taxon>Erythrobacteraceae</taxon>
        <taxon>Qipengyuania</taxon>
    </lineage>
</organism>
<gene>
    <name evidence="4" type="ORF">IRL76_06715</name>
</gene>
<evidence type="ECO:0000313" key="4">
    <source>
        <dbReference type="EMBL" id="QPD00211.1"/>
    </source>
</evidence>
<dbReference type="REBASE" id="456529">
    <property type="entry name" value="M.Esp6D36ORF6715P"/>
</dbReference>
<dbReference type="InterPro" id="IPR012327">
    <property type="entry name" value="MeTrfase_D12"/>
</dbReference>
<keyword evidence="5" id="KW-1185">Reference proteome</keyword>
<dbReference type="GO" id="GO:0009007">
    <property type="term" value="F:site-specific DNA-methyltransferase (adenine-specific) activity"/>
    <property type="evidence" value="ECO:0007669"/>
    <property type="project" value="UniProtKB-EC"/>
</dbReference>
<evidence type="ECO:0000313" key="5">
    <source>
        <dbReference type="Proteomes" id="UP000594459"/>
    </source>
</evidence>
<dbReference type="PIRSF" id="PIRSF000398">
    <property type="entry name" value="M_m6A_EcoRV"/>
    <property type="match status" value="1"/>
</dbReference>
<dbReference type="SUPFAM" id="SSF53335">
    <property type="entry name" value="S-adenosyl-L-methionine-dependent methyltransferases"/>
    <property type="match status" value="1"/>
</dbReference>
<dbReference type="Proteomes" id="UP000594459">
    <property type="component" value="Chromosome"/>
</dbReference>
<protein>
    <submittedName>
        <fullName evidence="4">DNA adenine methylase</fullName>
    </submittedName>
</protein>
<dbReference type="RefSeq" id="WP_200984005.1">
    <property type="nucleotide sequence ID" value="NZ_CP064654.1"/>
</dbReference>
<name>A0A7S8F6U8_9SPHN</name>
<dbReference type="GO" id="GO:1904047">
    <property type="term" value="F:S-adenosyl-L-methionine binding"/>
    <property type="evidence" value="ECO:0007669"/>
    <property type="project" value="TreeGrafter"/>
</dbReference>
<evidence type="ECO:0000256" key="2">
    <source>
        <dbReference type="ARBA" id="ARBA00022679"/>
    </source>
</evidence>
<dbReference type="Pfam" id="PF02086">
    <property type="entry name" value="MethyltransfD12"/>
    <property type="match status" value="1"/>
</dbReference>
<keyword evidence="3" id="KW-0949">S-adenosyl-L-methionine</keyword>
<dbReference type="PANTHER" id="PTHR30481">
    <property type="entry name" value="DNA ADENINE METHYLASE"/>
    <property type="match status" value="1"/>
</dbReference>
<dbReference type="PANTHER" id="PTHR30481:SF2">
    <property type="entry name" value="SITE-SPECIFIC DNA-METHYLTRANSFERASE (ADENINE-SPECIFIC)"/>
    <property type="match status" value="1"/>
</dbReference>
<dbReference type="GO" id="GO:0043565">
    <property type="term" value="F:sequence-specific DNA binding"/>
    <property type="evidence" value="ECO:0007669"/>
    <property type="project" value="TreeGrafter"/>
</dbReference>
<dbReference type="InterPro" id="IPR012263">
    <property type="entry name" value="M_m6A_EcoRV"/>
</dbReference>
<dbReference type="PRINTS" id="PR00505">
    <property type="entry name" value="D12N6MTFRASE"/>
</dbReference>
<dbReference type="Gene3D" id="3.40.50.150">
    <property type="entry name" value="Vaccinia Virus protein VP39"/>
    <property type="match status" value="2"/>
</dbReference>
<evidence type="ECO:0000256" key="1">
    <source>
        <dbReference type="ARBA" id="ARBA00022603"/>
    </source>
</evidence>
<keyword evidence="2" id="KW-0808">Transferase</keyword>
<accession>A0A7S8F6U8</accession>
<proteinExistence type="predicted"/>
<dbReference type="GO" id="GO:0009307">
    <property type="term" value="P:DNA restriction-modification system"/>
    <property type="evidence" value="ECO:0007669"/>
    <property type="project" value="InterPro"/>
</dbReference>
<dbReference type="EMBL" id="CP064654">
    <property type="protein sequence ID" value="QPD00211.1"/>
    <property type="molecule type" value="Genomic_DNA"/>
</dbReference>
<dbReference type="KEGG" id="qso:IRL76_06715"/>
<dbReference type="GO" id="GO:0006298">
    <property type="term" value="P:mismatch repair"/>
    <property type="evidence" value="ECO:0007669"/>
    <property type="project" value="TreeGrafter"/>
</dbReference>
<keyword evidence="1 4" id="KW-0489">Methyltransferase</keyword>
<dbReference type="GO" id="GO:0032259">
    <property type="term" value="P:methylation"/>
    <property type="evidence" value="ECO:0007669"/>
    <property type="project" value="UniProtKB-KW"/>
</dbReference>
<evidence type="ECO:0000256" key="3">
    <source>
        <dbReference type="ARBA" id="ARBA00022691"/>
    </source>
</evidence>
<dbReference type="AlphaFoldDB" id="A0A7S8F6U8"/>